<keyword evidence="2" id="KW-1185">Reference proteome</keyword>
<keyword evidence="1" id="KW-0689">Ribosomal protein</keyword>
<evidence type="ECO:0000313" key="1">
    <source>
        <dbReference type="EMBL" id="AXY02704.1"/>
    </source>
</evidence>
<dbReference type="EMBL" id="CP032094">
    <property type="protein sequence ID" value="AXY02704.1"/>
    <property type="molecule type" value="Genomic_DNA"/>
</dbReference>
<keyword evidence="1" id="KW-0687">Ribonucleoprotein</keyword>
<organism evidence="1 2">
    <name type="scientific">Vibrio alfacsensis</name>
    <dbReference type="NCBI Taxonomy" id="1074311"/>
    <lineage>
        <taxon>Bacteria</taxon>
        <taxon>Pseudomonadati</taxon>
        <taxon>Pseudomonadota</taxon>
        <taxon>Gammaproteobacteria</taxon>
        <taxon>Vibrionales</taxon>
        <taxon>Vibrionaceae</taxon>
        <taxon>Vibrio</taxon>
    </lineage>
</organism>
<dbReference type="Proteomes" id="UP000262832">
    <property type="component" value="Chromosome II"/>
</dbReference>
<name>A0ABN5PHN0_9VIBR</name>
<evidence type="ECO:0000313" key="2">
    <source>
        <dbReference type="Proteomes" id="UP000262832"/>
    </source>
</evidence>
<dbReference type="RefSeq" id="WP_128812618.1">
    <property type="nucleotide sequence ID" value="NZ_CP032094.1"/>
</dbReference>
<protein>
    <submittedName>
        <fullName evidence="1">50S ribosomal protein L29</fullName>
    </submittedName>
</protein>
<gene>
    <name evidence="1" type="ORF">D1115_16960</name>
</gene>
<accession>A0ABN5PHN0</accession>
<proteinExistence type="predicted"/>
<sequence>MEFKIKLLLLKMYILSPKNVPADDISLMAELNRFIDSVLGCILGLKTFEVSYNFEQGVLAISNVTFKVGRQVSEEELEQKLNEWLQALFELRQQLMDIIYGDYDDTQKRDLVKECLEKASSDLLVKKHHYLKSHTLRTEDGVSTPPFEKQYDVYESPYKAIENGFSGKHSFENSDYKGTKFADTNSCLNGIPYCFELPDDLPDDIDFEAISFAEFDCAFREATHEGCALVFSGILALTEFTKEPKRFYVQSVHAKHNK</sequence>
<reference evidence="1 2" key="1">
    <citation type="submission" date="2018-08" db="EMBL/GenBank/DDBJ databases">
        <title>Genomic taxonomy of the Vibrionaceae family.</title>
        <authorList>
            <person name="Gomez-Gil B."/>
            <person name="Tanaka M."/>
            <person name="Sawabe T."/>
            <person name="Enciso-Ibarra K."/>
        </authorList>
    </citation>
    <scope>NUCLEOTIDE SEQUENCE [LARGE SCALE GENOMIC DNA]</scope>
    <source>
        <strain evidence="1 2">CAIM 1831</strain>
    </source>
</reference>
<dbReference type="GO" id="GO:0005840">
    <property type="term" value="C:ribosome"/>
    <property type="evidence" value="ECO:0007669"/>
    <property type="project" value="UniProtKB-KW"/>
</dbReference>